<dbReference type="PANTHER" id="PTHR24359:SF37">
    <property type="entry name" value="PROTEIN KINASE DOMAIN-CONTAINING PROTEIN"/>
    <property type="match status" value="1"/>
</dbReference>
<keyword evidence="3" id="KW-0418">Kinase</keyword>
<dbReference type="SUPFAM" id="SSF56112">
    <property type="entry name" value="Protein kinase-like (PK-like)"/>
    <property type="match status" value="1"/>
</dbReference>
<protein>
    <submittedName>
        <fullName evidence="3">Kinase-like domain-containing protein</fullName>
    </submittedName>
</protein>
<evidence type="ECO:0000313" key="4">
    <source>
        <dbReference type="Proteomes" id="UP001239445"/>
    </source>
</evidence>
<accession>A0AAJ0F8C8</accession>
<evidence type="ECO:0000256" key="1">
    <source>
        <dbReference type="SAM" id="MobiDB-lite"/>
    </source>
</evidence>
<evidence type="ECO:0000259" key="2">
    <source>
        <dbReference type="PROSITE" id="PS50011"/>
    </source>
</evidence>
<dbReference type="PANTHER" id="PTHR24359">
    <property type="entry name" value="SERINE/THREONINE-PROTEIN KINASE SBK1"/>
    <property type="match status" value="1"/>
</dbReference>
<name>A0AAJ0F8C8_9PEZI</name>
<dbReference type="Pfam" id="PF00069">
    <property type="entry name" value="Pkinase"/>
    <property type="match status" value="1"/>
</dbReference>
<dbReference type="EMBL" id="MU839840">
    <property type="protein sequence ID" value="KAK1752025.1"/>
    <property type="molecule type" value="Genomic_DNA"/>
</dbReference>
<proteinExistence type="predicted"/>
<feature type="domain" description="Protein kinase" evidence="2">
    <location>
        <begin position="239"/>
        <end position="592"/>
    </location>
</feature>
<sequence length="667" mass="76645">MSTGSGPQSQRRDSKFGLAGPITKLVDDRGEKDYREDFPLSVDTPSSTAVPLRELAEKLDDARAHSFHEYFAYIPRGDLDRIMSYQQVLTILTESPALQFEQDLKLFARRICCGTPPCRKLLAALVATQSENLFRTALADNMSDDCLPLKYRDGSKSMSLSCRIPGHKHCNFEHQLGRGRLGSLIWWSRALTTPYLKQSPTHHFHYVLEHGDHLPFKVEGQVMQHVETNAVEVVRSDDVDPDVYMAHGGFGKVFKIQIHRSHWNFGDIDTPPNRDEKDENWFALKQLNDNDADKFEMELKSLLYCQHHKFNDETLLQEGQKHMAHVRASIEIRNPINRKTDYYFLFDWQNGNLSQFWQNEGDLREKKEFLLWMSQQIFGLAAAVQCVHNDRIAHQSPGQQLNKDTVYGRHGDLSPSNILYSKGEKGMPELKLTDFGLAQLHSRVSRTFGNSKFTHRTETYGGPDFELPKGEISRATDIFSFGCVILEFITWYLLGYKAVEEFSDAREEDEPNRPGFTSDKYYSIVQDQGSPKLQKAVLKEQVLAHIIKLEQHEKCSWYLLDMLKLVRIKMLDTNPRNRISSQQLTKTLDSFRKTCEVDQSYYTKSWKTGKYSVPFTFGCPGLIAKSRSKGYVAPRDLKAFRVHSSPVELKYIRPIKRVCTVQTTSTS</sequence>
<feature type="region of interest" description="Disordered" evidence="1">
    <location>
        <begin position="1"/>
        <end position="21"/>
    </location>
</feature>
<dbReference type="InterPro" id="IPR000719">
    <property type="entry name" value="Prot_kinase_dom"/>
</dbReference>
<organism evidence="3 4">
    <name type="scientific">Echria macrotheca</name>
    <dbReference type="NCBI Taxonomy" id="438768"/>
    <lineage>
        <taxon>Eukaryota</taxon>
        <taxon>Fungi</taxon>
        <taxon>Dikarya</taxon>
        <taxon>Ascomycota</taxon>
        <taxon>Pezizomycotina</taxon>
        <taxon>Sordariomycetes</taxon>
        <taxon>Sordariomycetidae</taxon>
        <taxon>Sordariales</taxon>
        <taxon>Schizotheciaceae</taxon>
        <taxon>Echria</taxon>
    </lineage>
</organism>
<dbReference type="GO" id="GO:0004674">
    <property type="term" value="F:protein serine/threonine kinase activity"/>
    <property type="evidence" value="ECO:0007669"/>
    <property type="project" value="TreeGrafter"/>
</dbReference>
<dbReference type="Proteomes" id="UP001239445">
    <property type="component" value="Unassembled WGS sequence"/>
</dbReference>
<keyword evidence="3" id="KW-0808">Transferase</keyword>
<dbReference type="InterPro" id="IPR011009">
    <property type="entry name" value="Kinase-like_dom_sf"/>
</dbReference>
<evidence type="ECO:0000313" key="3">
    <source>
        <dbReference type="EMBL" id="KAK1752025.1"/>
    </source>
</evidence>
<dbReference type="SMART" id="SM00220">
    <property type="entry name" value="S_TKc"/>
    <property type="match status" value="1"/>
</dbReference>
<dbReference type="Gene3D" id="1.10.510.10">
    <property type="entry name" value="Transferase(Phosphotransferase) domain 1"/>
    <property type="match status" value="1"/>
</dbReference>
<dbReference type="GO" id="GO:0005524">
    <property type="term" value="F:ATP binding"/>
    <property type="evidence" value="ECO:0007669"/>
    <property type="project" value="InterPro"/>
</dbReference>
<dbReference type="PROSITE" id="PS50011">
    <property type="entry name" value="PROTEIN_KINASE_DOM"/>
    <property type="match status" value="1"/>
</dbReference>
<reference evidence="3" key="1">
    <citation type="submission" date="2023-06" db="EMBL/GenBank/DDBJ databases">
        <title>Genome-scale phylogeny and comparative genomics of the fungal order Sordariales.</title>
        <authorList>
            <consortium name="Lawrence Berkeley National Laboratory"/>
            <person name="Hensen N."/>
            <person name="Bonometti L."/>
            <person name="Westerberg I."/>
            <person name="Brannstrom I.O."/>
            <person name="Guillou S."/>
            <person name="Cros-Aarteil S."/>
            <person name="Calhoun S."/>
            <person name="Haridas S."/>
            <person name="Kuo A."/>
            <person name="Mondo S."/>
            <person name="Pangilinan J."/>
            <person name="Riley R."/>
            <person name="Labutti K."/>
            <person name="Andreopoulos B."/>
            <person name="Lipzen A."/>
            <person name="Chen C."/>
            <person name="Yanf M."/>
            <person name="Daum C."/>
            <person name="Ng V."/>
            <person name="Clum A."/>
            <person name="Steindorff A."/>
            <person name="Ohm R."/>
            <person name="Martin F."/>
            <person name="Silar P."/>
            <person name="Natvig D."/>
            <person name="Lalanne C."/>
            <person name="Gautier V."/>
            <person name="Ament-Velasquez S.L."/>
            <person name="Kruys A."/>
            <person name="Hutchinson M.I."/>
            <person name="Powell A.J."/>
            <person name="Barry K."/>
            <person name="Miller A.N."/>
            <person name="Grigoriev I.V."/>
            <person name="Debuchy R."/>
            <person name="Gladieux P."/>
            <person name="Thoren M.H."/>
            <person name="Johannesson H."/>
        </authorList>
    </citation>
    <scope>NUCLEOTIDE SEQUENCE</scope>
    <source>
        <strain evidence="3">PSN4</strain>
    </source>
</reference>
<dbReference type="AlphaFoldDB" id="A0AAJ0F8C8"/>
<keyword evidence="4" id="KW-1185">Reference proteome</keyword>
<gene>
    <name evidence="3" type="ORF">QBC47DRAFT_306270</name>
</gene>
<comment type="caution">
    <text evidence="3">The sequence shown here is derived from an EMBL/GenBank/DDBJ whole genome shotgun (WGS) entry which is preliminary data.</text>
</comment>